<feature type="transmembrane region" description="Helical" evidence="8">
    <location>
        <begin position="436"/>
        <end position="460"/>
    </location>
</feature>
<dbReference type="EMBL" id="CBTN010000012">
    <property type="protein sequence ID" value="CDH52080.1"/>
    <property type="molecule type" value="Genomic_DNA"/>
</dbReference>
<dbReference type="PANTHER" id="PTHR10590:SF4">
    <property type="entry name" value="SOLUTE CARRIER FAMILY 28 MEMBER 3"/>
    <property type="match status" value="1"/>
</dbReference>
<dbReference type="InterPro" id="IPR011642">
    <property type="entry name" value="Gate_dom"/>
</dbReference>
<evidence type="ECO:0000256" key="7">
    <source>
        <dbReference type="SAM" id="MobiDB-lite"/>
    </source>
</evidence>
<dbReference type="AlphaFoldDB" id="A0A068RQW0"/>
<feature type="transmembrane region" description="Helical" evidence="8">
    <location>
        <begin position="352"/>
        <end position="373"/>
    </location>
</feature>
<comment type="similarity">
    <text evidence="2">Belongs to the concentrative nucleoside transporter (CNT) (TC 2.A.41) family.</text>
</comment>
<feature type="transmembrane region" description="Helical" evidence="8">
    <location>
        <begin position="307"/>
        <end position="332"/>
    </location>
</feature>
<feature type="domain" description="Concentrative nucleoside transporter N-terminal" evidence="9">
    <location>
        <begin position="196"/>
        <end position="268"/>
    </location>
</feature>
<feature type="compositionally biased region" description="Basic and acidic residues" evidence="7">
    <location>
        <begin position="37"/>
        <end position="54"/>
    </location>
</feature>
<keyword evidence="13" id="KW-1185">Reference proteome</keyword>
<feature type="domain" description="Nucleoside transporter/FeoB GTPase Gate" evidence="11">
    <location>
        <begin position="278"/>
        <end position="375"/>
    </location>
</feature>
<proteinExistence type="inferred from homology"/>
<feature type="transmembrane region" description="Helical" evidence="8">
    <location>
        <begin position="569"/>
        <end position="590"/>
    </location>
</feature>
<feature type="transmembrane region" description="Helical" evidence="8">
    <location>
        <begin position="472"/>
        <end position="490"/>
    </location>
</feature>
<dbReference type="Pfam" id="PF07662">
    <property type="entry name" value="Nucleos_tra2_C"/>
    <property type="match status" value="1"/>
</dbReference>
<dbReference type="Pfam" id="PF01773">
    <property type="entry name" value="Nucleos_tra2_N"/>
    <property type="match status" value="1"/>
</dbReference>
<feature type="transmembrane region" description="Helical" evidence="8">
    <location>
        <begin position="188"/>
        <end position="207"/>
    </location>
</feature>
<evidence type="ECO:0000256" key="6">
    <source>
        <dbReference type="ARBA" id="ARBA00023136"/>
    </source>
</evidence>
<evidence type="ECO:0000313" key="13">
    <source>
        <dbReference type="Proteomes" id="UP000027586"/>
    </source>
</evidence>
<reference evidence="12" key="1">
    <citation type="submission" date="2013-08" db="EMBL/GenBank/DDBJ databases">
        <title>Gene expansion shapes genome architecture in the human pathogen Lichtheimia corymbifera: an evolutionary genomics analysis in the ancient terrestrial Mucorales (Mucoromycotina).</title>
        <authorList>
            <person name="Schwartze V.U."/>
            <person name="Winter S."/>
            <person name="Shelest E."/>
            <person name="Marcet-Houben M."/>
            <person name="Horn F."/>
            <person name="Wehner S."/>
            <person name="Hoffmann K."/>
            <person name="Riege K."/>
            <person name="Sammeth M."/>
            <person name="Nowrousian M."/>
            <person name="Valiante V."/>
            <person name="Linde J."/>
            <person name="Jacobsen I.D."/>
            <person name="Marz M."/>
            <person name="Brakhage A.A."/>
            <person name="Gabaldon T."/>
            <person name="Bocker S."/>
            <person name="Voigt K."/>
        </authorList>
    </citation>
    <scope>NUCLEOTIDE SEQUENCE [LARGE SCALE GENOMIC DNA]</scope>
    <source>
        <strain evidence="12">FSU 9682</strain>
    </source>
</reference>
<keyword evidence="3" id="KW-1003">Cell membrane</keyword>
<dbReference type="InterPro" id="IPR002668">
    <property type="entry name" value="CNT_N_dom"/>
</dbReference>
<evidence type="ECO:0000259" key="11">
    <source>
        <dbReference type="Pfam" id="PF07670"/>
    </source>
</evidence>
<dbReference type="VEuPathDB" id="FungiDB:LCOR_03609.1"/>
<dbReference type="PANTHER" id="PTHR10590">
    <property type="entry name" value="SODIUM/NUCLEOSIDE COTRANSPORTER"/>
    <property type="match status" value="1"/>
</dbReference>
<evidence type="ECO:0000313" key="12">
    <source>
        <dbReference type="EMBL" id="CDH52080.1"/>
    </source>
</evidence>
<dbReference type="Pfam" id="PF07670">
    <property type="entry name" value="Gate"/>
    <property type="match status" value="1"/>
</dbReference>
<evidence type="ECO:0000256" key="4">
    <source>
        <dbReference type="ARBA" id="ARBA00022692"/>
    </source>
</evidence>
<gene>
    <name evidence="12" type="ORF">LCOR_03609.1</name>
</gene>
<dbReference type="GO" id="GO:0015293">
    <property type="term" value="F:symporter activity"/>
    <property type="evidence" value="ECO:0007669"/>
    <property type="project" value="TreeGrafter"/>
</dbReference>
<feature type="transmembrane region" description="Helical" evidence="8">
    <location>
        <begin position="496"/>
        <end position="515"/>
    </location>
</feature>
<dbReference type="STRING" id="1263082.A0A068RQW0"/>
<feature type="transmembrane region" description="Helical" evidence="8">
    <location>
        <begin position="164"/>
        <end position="182"/>
    </location>
</feature>
<keyword evidence="5 8" id="KW-1133">Transmembrane helix</keyword>
<evidence type="ECO:0000256" key="3">
    <source>
        <dbReference type="ARBA" id="ARBA00022475"/>
    </source>
</evidence>
<organism evidence="12 13">
    <name type="scientific">Lichtheimia corymbifera JMRC:FSU:9682</name>
    <dbReference type="NCBI Taxonomy" id="1263082"/>
    <lineage>
        <taxon>Eukaryota</taxon>
        <taxon>Fungi</taxon>
        <taxon>Fungi incertae sedis</taxon>
        <taxon>Mucoromycota</taxon>
        <taxon>Mucoromycotina</taxon>
        <taxon>Mucoromycetes</taxon>
        <taxon>Mucorales</taxon>
        <taxon>Lichtheimiaceae</taxon>
        <taxon>Lichtheimia</taxon>
    </lineage>
</organism>
<evidence type="ECO:0000259" key="10">
    <source>
        <dbReference type="Pfam" id="PF07662"/>
    </source>
</evidence>
<dbReference type="OrthoDB" id="6075923at2759"/>
<keyword evidence="4 8" id="KW-0812">Transmembrane</keyword>
<evidence type="ECO:0000256" key="8">
    <source>
        <dbReference type="SAM" id="Phobius"/>
    </source>
</evidence>
<evidence type="ECO:0000259" key="9">
    <source>
        <dbReference type="Pfam" id="PF01773"/>
    </source>
</evidence>
<feature type="domain" description="Concentrative nucleoside transporter C-terminal" evidence="10">
    <location>
        <begin position="381"/>
        <end position="588"/>
    </location>
</feature>
<feature type="transmembrane region" description="Helical" evidence="8">
    <location>
        <begin position="214"/>
        <end position="235"/>
    </location>
</feature>
<dbReference type="Proteomes" id="UP000027586">
    <property type="component" value="Unassembled WGS sequence"/>
</dbReference>
<feature type="transmembrane region" description="Helical" evidence="8">
    <location>
        <begin position="536"/>
        <end position="557"/>
    </location>
</feature>
<feature type="transmembrane region" description="Helical" evidence="8">
    <location>
        <begin position="85"/>
        <end position="105"/>
    </location>
</feature>
<keyword evidence="6 8" id="KW-0472">Membrane</keyword>
<dbReference type="GO" id="GO:0005886">
    <property type="term" value="C:plasma membrane"/>
    <property type="evidence" value="ECO:0007669"/>
    <property type="project" value="UniProtKB-SubCell"/>
</dbReference>
<feature type="transmembrane region" description="Helical" evidence="8">
    <location>
        <begin position="273"/>
        <end position="295"/>
    </location>
</feature>
<evidence type="ECO:0000256" key="5">
    <source>
        <dbReference type="ARBA" id="ARBA00022989"/>
    </source>
</evidence>
<comment type="caution">
    <text evidence="12">The sequence shown here is derived from an EMBL/GenBank/DDBJ whole genome shotgun (WGS) entry which is preliminary data.</text>
</comment>
<feature type="region of interest" description="Disordered" evidence="7">
    <location>
        <begin position="37"/>
        <end position="69"/>
    </location>
</feature>
<evidence type="ECO:0000256" key="2">
    <source>
        <dbReference type="ARBA" id="ARBA00009033"/>
    </source>
</evidence>
<sequence length="591" mass="64958">MAATTPQDFSTKEEKVIVEATSNVVVLENASTKSAEAEREFEYEIEDEKKKQEDIDCEGQADQEEKQEHEEKKGWFGRLYSRHKVWFRLVMWLLFTGFLAAAYALQVPKGYNQENLILGLIYACFTLKMIFNYVPFSLITTPCWKVWDTVAAPFYKLSKRLRSILYGAFVVAVIVITVFSIPETDSTRLQRFIALVGLVVFLLLLVVSSTNRRAINWTTVCSSMLLQFLLALFVFRSSVGHDIFEWASTFAQGYLSKAWHGIQFLTNDDIADMSIFAITVFPAIIFFASTVQMLYHVGALQWLLSRFAVIFVYLLQVSGAEAVVATASPFIGQGENALLVRPFLPLMTTSELHQVMTSGFATISGSVLFGYMAMGVSGQALLTSCIMSIPCSLAVSKIRYPEVEEPLTGRVIKVPPQQEPAANILHAAANGANTGMTIVLCIAANLISILSLLYAFNAFLTWAGNFLTIQDLTLQLVTGYVFVPIAWLIGADSSDVVAVGQLMALKIWANEFVAYQAMTSDYADKLTQRSQLVATYALCGFANLSSVGIQIGTLGSLAPNRTGEISKLAVSAMICGAMSTWISASIAGMLA</sequence>
<dbReference type="InterPro" id="IPR008276">
    <property type="entry name" value="C_nuclsd_transpt"/>
</dbReference>
<accession>A0A068RQW0</accession>
<protein>
    <submittedName>
        <fullName evidence="12">H nucleoside cotransporter</fullName>
    </submittedName>
</protein>
<name>A0A068RQW0_9FUNG</name>
<feature type="transmembrane region" description="Helical" evidence="8">
    <location>
        <begin position="117"/>
        <end position="136"/>
    </location>
</feature>
<dbReference type="InterPro" id="IPR011657">
    <property type="entry name" value="CNT_C_dom"/>
</dbReference>
<comment type="subcellular location">
    <subcellularLocation>
        <location evidence="1">Cell membrane</location>
        <topology evidence="1">Multi-pass membrane protein</topology>
    </subcellularLocation>
</comment>
<evidence type="ECO:0000256" key="1">
    <source>
        <dbReference type="ARBA" id="ARBA00004651"/>
    </source>
</evidence>
<dbReference type="GO" id="GO:0005337">
    <property type="term" value="F:nucleoside transmembrane transporter activity"/>
    <property type="evidence" value="ECO:0007669"/>
    <property type="project" value="InterPro"/>
</dbReference>